<organism evidence="9 10">
    <name type="scientific">Candidatus Doudnabacteria bacterium RIFCSPHIGHO2_01_FULL_41_86</name>
    <dbReference type="NCBI Taxonomy" id="1817821"/>
    <lineage>
        <taxon>Bacteria</taxon>
        <taxon>Candidatus Doudnaibacteriota</taxon>
    </lineage>
</organism>
<dbReference type="Gene3D" id="3.90.25.10">
    <property type="entry name" value="UDP-galactose 4-epimerase, domain 1"/>
    <property type="match status" value="1"/>
</dbReference>
<dbReference type="Proteomes" id="UP000177610">
    <property type="component" value="Unassembled WGS sequence"/>
</dbReference>
<evidence type="ECO:0000256" key="3">
    <source>
        <dbReference type="ARBA" id="ARBA00008178"/>
    </source>
</evidence>
<gene>
    <name evidence="9" type="ORF">A2717_03470</name>
</gene>
<dbReference type="InterPro" id="IPR036291">
    <property type="entry name" value="NAD(P)-bd_dom_sf"/>
</dbReference>
<comment type="catalytic activity">
    <reaction evidence="1 7">
        <text>dTDP-alpha-D-glucose = dTDP-4-dehydro-6-deoxy-alpha-D-glucose + H2O</text>
        <dbReference type="Rhea" id="RHEA:17221"/>
        <dbReference type="ChEBI" id="CHEBI:15377"/>
        <dbReference type="ChEBI" id="CHEBI:57477"/>
        <dbReference type="ChEBI" id="CHEBI:57649"/>
        <dbReference type="EC" id="4.2.1.46"/>
    </reaction>
</comment>
<name>A0A1F5N7P0_9BACT</name>
<dbReference type="PANTHER" id="PTHR43000">
    <property type="entry name" value="DTDP-D-GLUCOSE 4,6-DEHYDRATASE-RELATED"/>
    <property type="match status" value="1"/>
</dbReference>
<feature type="domain" description="NAD(P)-binding" evidence="8">
    <location>
        <begin position="4"/>
        <end position="305"/>
    </location>
</feature>
<sequence>MRYLITGGSGFIGSNFIHYLFEKYHDVHVTNLDKLTYAGNPANLKKFEANPQYKFVKGDIADAKLVDELMKDVDFVVNFAAETHVDRSITGPSEFIQTNVVGLHTLLDAATQHKKRLHHISTDEVFGDLPLGTGQKFTEHSTYFPSSPYSASKAAGDHLLHAYSRTYGLDATITNCSNNYGPYQFPEKLIPKTIVNALRDKPVPVYAQGRNVRDWIHVKDHCKAIDMVLQTGRTGETYLVGGNCEKANLEVVRQILNLLGKPETLIQLVPDRPGHDLRYAIDSSKIERELAFKRDYEFEKGLAETVEWYKQNQEWWQPLVDRLEKGL</sequence>
<dbReference type="InterPro" id="IPR005888">
    <property type="entry name" value="dTDP_Gluc_deHydtase"/>
</dbReference>
<dbReference type="CDD" id="cd05246">
    <property type="entry name" value="dTDP_GD_SDR_e"/>
    <property type="match status" value="1"/>
</dbReference>
<dbReference type="FunFam" id="3.40.50.720:FF:000304">
    <property type="entry name" value="UDP-glucose 4,6-dehydratase"/>
    <property type="match status" value="1"/>
</dbReference>
<evidence type="ECO:0000256" key="6">
    <source>
        <dbReference type="ARBA" id="ARBA00023239"/>
    </source>
</evidence>
<evidence type="ECO:0000256" key="1">
    <source>
        <dbReference type="ARBA" id="ARBA00001539"/>
    </source>
</evidence>
<comment type="similarity">
    <text evidence="3 7">Belongs to the NAD(P)-dependent epimerase/dehydratase family. dTDP-glucose dehydratase subfamily.</text>
</comment>
<dbReference type="AlphaFoldDB" id="A0A1F5N7P0"/>
<dbReference type="STRING" id="1817821.A2717_03470"/>
<dbReference type="Pfam" id="PF16363">
    <property type="entry name" value="GDP_Man_Dehyd"/>
    <property type="match status" value="1"/>
</dbReference>
<evidence type="ECO:0000256" key="4">
    <source>
        <dbReference type="ARBA" id="ARBA00011990"/>
    </source>
</evidence>
<proteinExistence type="inferred from homology"/>
<evidence type="ECO:0000256" key="2">
    <source>
        <dbReference type="ARBA" id="ARBA00001911"/>
    </source>
</evidence>
<dbReference type="EMBL" id="MFEH01000005">
    <property type="protein sequence ID" value="OGE73667.1"/>
    <property type="molecule type" value="Genomic_DNA"/>
</dbReference>
<accession>A0A1F5N7P0</accession>
<protein>
    <recommendedName>
        <fullName evidence="4 7">dTDP-glucose 4,6-dehydratase</fullName>
        <ecNumber evidence="4 7">4.2.1.46</ecNumber>
    </recommendedName>
</protein>
<dbReference type="EC" id="4.2.1.46" evidence="4 7"/>
<keyword evidence="6 7" id="KW-0456">Lyase</keyword>
<dbReference type="GO" id="GO:0009225">
    <property type="term" value="P:nucleotide-sugar metabolic process"/>
    <property type="evidence" value="ECO:0007669"/>
    <property type="project" value="InterPro"/>
</dbReference>
<evidence type="ECO:0000259" key="8">
    <source>
        <dbReference type="Pfam" id="PF16363"/>
    </source>
</evidence>
<dbReference type="SUPFAM" id="SSF51735">
    <property type="entry name" value="NAD(P)-binding Rossmann-fold domains"/>
    <property type="match status" value="1"/>
</dbReference>
<evidence type="ECO:0000256" key="7">
    <source>
        <dbReference type="RuleBase" id="RU004473"/>
    </source>
</evidence>
<evidence type="ECO:0000313" key="10">
    <source>
        <dbReference type="Proteomes" id="UP000177610"/>
    </source>
</evidence>
<evidence type="ECO:0000256" key="5">
    <source>
        <dbReference type="ARBA" id="ARBA00023027"/>
    </source>
</evidence>
<dbReference type="NCBIfam" id="TIGR01181">
    <property type="entry name" value="dTDP_gluc_dehyt"/>
    <property type="match status" value="1"/>
</dbReference>
<comment type="cofactor">
    <cofactor evidence="2 7">
        <name>NAD(+)</name>
        <dbReference type="ChEBI" id="CHEBI:57540"/>
    </cofactor>
</comment>
<dbReference type="Gene3D" id="3.40.50.720">
    <property type="entry name" value="NAD(P)-binding Rossmann-like Domain"/>
    <property type="match status" value="1"/>
</dbReference>
<dbReference type="InterPro" id="IPR016040">
    <property type="entry name" value="NAD(P)-bd_dom"/>
</dbReference>
<dbReference type="GO" id="GO:0008460">
    <property type="term" value="F:dTDP-glucose 4,6-dehydratase activity"/>
    <property type="evidence" value="ECO:0007669"/>
    <property type="project" value="UniProtKB-EC"/>
</dbReference>
<keyword evidence="5" id="KW-0520">NAD</keyword>
<comment type="caution">
    <text evidence="9">The sequence shown here is derived from an EMBL/GenBank/DDBJ whole genome shotgun (WGS) entry which is preliminary data.</text>
</comment>
<reference evidence="9 10" key="1">
    <citation type="journal article" date="2016" name="Nat. Commun.">
        <title>Thousands of microbial genomes shed light on interconnected biogeochemical processes in an aquifer system.</title>
        <authorList>
            <person name="Anantharaman K."/>
            <person name="Brown C.T."/>
            <person name="Hug L.A."/>
            <person name="Sharon I."/>
            <person name="Castelle C.J."/>
            <person name="Probst A.J."/>
            <person name="Thomas B.C."/>
            <person name="Singh A."/>
            <person name="Wilkins M.J."/>
            <person name="Karaoz U."/>
            <person name="Brodie E.L."/>
            <person name="Williams K.H."/>
            <person name="Hubbard S.S."/>
            <person name="Banfield J.F."/>
        </authorList>
    </citation>
    <scope>NUCLEOTIDE SEQUENCE [LARGE SCALE GENOMIC DNA]</scope>
</reference>
<evidence type="ECO:0000313" key="9">
    <source>
        <dbReference type="EMBL" id="OGE73667.1"/>
    </source>
</evidence>